<keyword evidence="3" id="KW-1185">Reference proteome</keyword>
<reference evidence="2 3" key="1">
    <citation type="journal article" date="2014" name="Int. J. Syst. Evol. Microbiol.">
        <title>Complete genome sequence of Corynebacterium casei LMG S-19264T (=DSM 44701T), isolated from a smear-ripened cheese.</title>
        <authorList>
            <consortium name="US DOE Joint Genome Institute (JGI-PGF)"/>
            <person name="Walter F."/>
            <person name="Albersmeier A."/>
            <person name="Kalinowski J."/>
            <person name="Ruckert C."/>
        </authorList>
    </citation>
    <scope>NUCLEOTIDE SEQUENCE [LARGE SCALE GENOMIC DNA]</scope>
    <source>
        <strain evidence="2 3">KCTC 12285</strain>
    </source>
</reference>
<sequence>MRPMLKDSKMWYASWFDTPYYHILYKDRDHTEAKKFMDNLTGYLNLETDEKILDLACGKGRHSIYLNKLGYNVTGVDLSKNSIEYASKFENETLNFKVHDMCQPYSEKFSAVFNLFTSFGYFDKEEDNLNTIKAISSNLNERGVGVIDFMNVDYILKNLVPEEIKEVDNIKFHIKRSFKNGYILKEIKFKDNNNDFFFTERVKSISLEDFEDYFKKANINLLDVFGNYQLQKFNKNTSPRLVLIFK</sequence>
<keyword evidence="2" id="KW-0808">Transferase</keyword>
<dbReference type="AlphaFoldDB" id="A0A918JYK6"/>
<protein>
    <submittedName>
        <fullName evidence="2">Methyltransferase</fullName>
    </submittedName>
</protein>
<dbReference type="EMBL" id="BMWS01000049">
    <property type="protein sequence ID" value="GGX34777.1"/>
    <property type="molecule type" value="Genomic_DNA"/>
</dbReference>
<accession>A0A918JYK6</accession>
<comment type="caution">
    <text evidence="2">The sequence shown here is derived from an EMBL/GenBank/DDBJ whole genome shotgun (WGS) entry which is preliminary data.</text>
</comment>
<dbReference type="GO" id="GO:0032259">
    <property type="term" value="P:methylation"/>
    <property type="evidence" value="ECO:0007669"/>
    <property type="project" value="UniProtKB-KW"/>
</dbReference>
<feature type="domain" description="Methyltransferase" evidence="1">
    <location>
        <begin position="48"/>
        <end position="184"/>
    </location>
</feature>
<dbReference type="SUPFAM" id="SSF53335">
    <property type="entry name" value="S-adenosyl-L-methionine-dependent methyltransferases"/>
    <property type="match status" value="1"/>
</dbReference>
<dbReference type="InterPro" id="IPR025714">
    <property type="entry name" value="Methyltranfer_dom"/>
</dbReference>
<evidence type="ECO:0000259" key="1">
    <source>
        <dbReference type="Pfam" id="PF13847"/>
    </source>
</evidence>
<dbReference type="CDD" id="cd02440">
    <property type="entry name" value="AdoMet_MTases"/>
    <property type="match status" value="1"/>
</dbReference>
<dbReference type="Gene3D" id="2.20.25.110">
    <property type="entry name" value="S-adenosyl-L-methionine-dependent methyltransferases"/>
    <property type="match status" value="1"/>
</dbReference>
<evidence type="ECO:0000313" key="3">
    <source>
        <dbReference type="Proteomes" id="UP000601108"/>
    </source>
</evidence>
<dbReference type="Pfam" id="PF13847">
    <property type="entry name" value="Methyltransf_31"/>
    <property type="match status" value="1"/>
</dbReference>
<organism evidence="2 3">
    <name type="scientific">Aquimarina muelleri</name>
    <dbReference type="NCBI Taxonomy" id="279356"/>
    <lineage>
        <taxon>Bacteria</taxon>
        <taxon>Pseudomonadati</taxon>
        <taxon>Bacteroidota</taxon>
        <taxon>Flavobacteriia</taxon>
        <taxon>Flavobacteriales</taxon>
        <taxon>Flavobacteriaceae</taxon>
        <taxon>Aquimarina</taxon>
    </lineage>
</organism>
<dbReference type="InterPro" id="IPR029063">
    <property type="entry name" value="SAM-dependent_MTases_sf"/>
</dbReference>
<dbReference type="PANTHER" id="PTHR43861">
    <property type="entry name" value="TRANS-ACONITATE 2-METHYLTRANSFERASE-RELATED"/>
    <property type="match status" value="1"/>
</dbReference>
<keyword evidence="2" id="KW-0489">Methyltransferase</keyword>
<evidence type="ECO:0000313" key="2">
    <source>
        <dbReference type="EMBL" id="GGX34777.1"/>
    </source>
</evidence>
<dbReference type="GO" id="GO:0008168">
    <property type="term" value="F:methyltransferase activity"/>
    <property type="evidence" value="ECO:0007669"/>
    <property type="project" value="UniProtKB-KW"/>
</dbReference>
<proteinExistence type="predicted"/>
<dbReference type="Gene3D" id="3.40.50.150">
    <property type="entry name" value="Vaccinia Virus protein VP39"/>
    <property type="match status" value="1"/>
</dbReference>
<gene>
    <name evidence="2" type="ORF">GCM10007384_39060</name>
</gene>
<name>A0A918JYK6_9FLAO</name>
<dbReference type="Proteomes" id="UP000601108">
    <property type="component" value="Unassembled WGS sequence"/>
</dbReference>